<evidence type="ECO:0000313" key="1">
    <source>
        <dbReference type="EMBL" id="MBC8317510.1"/>
    </source>
</evidence>
<name>A0A8J6TFC7_9BACT</name>
<comment type="caution">
    <text evidence="1">The sequence shown here is derived from an EMBL/GenBank/DDBJ whole genome shotgun (WGS) entry which is preliminary data.</text>
</comment>
<sequence length="152" mass="17513">MMEDLTLLLPLKTKVKSGEKAIISCPYCDRKHSVVPAVIKRYYLKEFKVQCDCKESFNVKFEVAKTSIHDYDVTVTSPQSDHILRNINIQLLNENNLHFTCKEQLNIRKGQKLRIAIASPTHRTRPIQANAIVRLVRGHFVSCFFTKTIDLP</sequence>
<proteinExistence type="predicted"/>
<dbReference type="AlphaFoldDB" id="A0A8J6TFC7"/>
<protein>
    <submittedName>
        <fullName evidence="1">Uncharacterized protein</fullName>
    </submittedName>
</protein>
<dbReference type="Proteomes" id="UP000614424">
    <property type="component" value="Unassembled WGS sequence"/>
</dbReference>
<reference evidence="1 2" key="1">
    <citation type="submission" date="2020-08" db="EMBL/GenBank/DDBJ databases">
        <title>Bridging the membrane lipid divide: bacteria of the FCB group superphylum have the potential to synthesize archaeal ether lipids.</title>
        <authorList>
            <person name="Villanueva L."/>
            <person name="Von Meijenfeldt F.A.B."/>
            <person name="Westbye A.B."/>
            <person name="Yadav S."/>
            <person name="Hopmans E.C."/>
            <person name="Dutilh B.E."/>
            <person name="Sinninghe Damste J.S."/>
        </authorList>
    </citation>
    <scope>NUCLEOTIDE SEQUENCE [LARGE SCALE GENOMIC DNA]</scope>
    <source>
        <strain evidence="1">NIOZ-UU47</strain>
    </source>
</reference>
<accession>A0A8J6TFC7</accession>
<dbReference type="EMBL" id="JACNJZ010000091">
    <property type="protein sequence ID" value="MBC8317510.1"/>
    <property type="molecule type" value="Genomic_DNA"/>
</dbReference>
<evidence type="ECO:0000313" key="2">
    <source>
        <dbReference type="Proteomes" id="UP000614424"/>
    </source>
</evidence>
<gene>
    <name evidence="1" type="ORF">H8E41_06355</name>
</gene>
<organism evidence="1 2">
    <name type="scientific">Candidatus Desulfobia pelagia</name>
    <dbReference type="NCBI Taxonomy" id="2841692"/>
    <lineage>
        <taxon>Bacteria</taxon>
        <taxon>Pseudomonadati</taxon>
        <taxon>Thermodesulfobacteriota</taxon>
        <taxon>Desulfobulbia</taxon>
        <taxon>Desulfobulbales</taxon>
        <taxon>Desulfobulbaceae</taxon>
        <taxon>Candidatus Desulfobia</taxon>
    </lineage>
</organism>